<dbReference type="EMBL" id="DS268629">
    <property type="protein sequence ID" value="EFO95845.1"/>
    <property type="molecule type" value="Genomic_DNA"/>
</dbReference>
<proteinExistence type="predicted"/>
<gene>
    <name evidence="1" type="ORF">CRE_14320</name>
</gene>
<protein>
    <submittedName>
        <fullName evidence="1">Uncharacterized protein</fullName>
    </submittedName>
</protein>
<accession>E3NEZ3</accession>
<dbReference type="AlphaFoldDB" id="E3NEZ3"/>
<sequence>MWTRLATSQELDALEVAPELTLYQLDFLRRKGRFNSLQLEEEVQTKTIEEILKKNEFGGMYRKMADMRHWAGKSEGPLTFKDYLNLFRFRNRFEFVLGSVFREYYDEAIESERNAIQQKVSNTMQMIETAGKRLRELARVQLDERHSYIRKNITGTAKRLEKEVASCQALDAWKAYLESKSKVNVFEAFAYWTTEQKTDYQTSYRKLEYEMFKLNRLEDEVKTLYSLVKTVEGAALMRGNAKTGCK</sequence>
<reference evidence="1" key="1">
    <citation type="submission" date="2007-07" db="EMBL/GenBank/DDBJ databases">
        <title>PCAP assembly of the Caenorhabditis remanei genome.</title>
        <authorList>
            <consortium name="The Caenorhabditis remanei Sequencing Consortium"/>
            <person name="Wilson R.K."/>
        </authorList>
    </citation>
    <scope>NUCLEOTIDE SEQUENCE [LARGE SCALE GENOMIC DNA]</scope>
    <source>
        <strain evidence="1">PB4641</strain>
    </source>
</reference>
<dbReference type="HOGENOM" id="CLU_1129977_0_0_1"/>
<keyword evidence="2" id="KW-1185">Reference proteome</keyword>
<organism evidence="2">
    <name type="scientific">Caenorhabditis remanei</name>
    <name type="common">Caenorhabditis vulgaris</name>
    <dbReference type="NCBI Taxonomy" id="31234"/>
    <lineage>
        <taxon>Eukaryota</taxon>
        <taxon>Metazoa</taxon>
        <taxon>Ecdysozoa</taxon>
        <taxon>Nematoda</taxon>
        <taxon>Chromadorea</taxon>
        <taxon>Rhabditida</taxon>
        <taxon>Rhabditina</taxon>
        <taxon>Rhabditomorpha</taxon>
        <taxon>Rhabditoidea</taxon>
        <taxon>Rhabditidae</taxon>
        <taxon>Peloderinae</taxon>
        <taxon>Caenorhabditis</taxon>
    </lineage>
</organism>
<evidence type="ECO:0000313" key="1">
    <source>
        <dbReference type="EMBL" id="EFO95845.1"/>
    </source>
</evidence>
<dbReference type="Proteomes" id="UP000008281">
    <property type="component" value="Unassembled WGS sequence"/>
</dbReference>
<evidence type="ECO:0000313" key="2">
    <source>
        <dbReference type="Proteomes" id="UP000008281"/>
    </source>
</evidence>
<name>E3NEZ3_CAERE</name>